<keyword evidence="1" id="KW-0596">Phosphopantetheine</keyword>
<dbReference type="Pfam" id="PF00668">
    <property type="entry name" value="Condensation"/>
    <property type="match status" value="1"/>
</dbReference>
<keyword evidence="5" id="KW-1185">Reference proteome</keyword>
<dbReference type="SMART" id="SM00824">
    <property type="entry name" value="PKS_TE"/>
    <property type="match status" value="1"/>
</dbReference>
<dbReference type="GO" id="GO:0009366">
    <property type="term" value="C:enterobactin synthetase complex"/>
    <property type="evidence" value="ECO:0007669"/>
    <property type="project" value="TreeGrafter"/>
</dbReference>
<dbReference type="PANTHER" id="PTHR45527:SF1">
    <property type="entry name" value="FATTY ACID SYNTHASE"/>
    <property type="match status" value="1"/>
</dbReference>
<dbReference type="GO" id="GO:0009239">
    <property type="term" value="P:enterobactin biosynthetic process"/>
    <property type="evidence" value="ECO:0007669"/>
    <property type="project" value="TreeGrafter"/>
</dbReference>
<dbReference type="OrthoDB" id="6297021at2"/>
<dbReference type="SUPFAM" id="SSF52777">
    <property type="entry name" value="CoA-dependent acyltransferases"/>
    <property type="match status" value="2"/>
</dbReference>
<dbReference type="InterPro" id="IPR010071">
    <property type="entry name" value="AA_adenyl_dom"/>
</dbReference>
<dbReference type="InterPro" id="IPR029058">
    <property type="entry name" value="AB_hydrolase_fold"/>
</dbReference>
<evidence type="ECO:0000313" key="5">
    <source>
        <dbReference type="Proteomes" id="UP000295357"/>
    </source>
</evidence>
<dbReference type="Gene3D" id="3.30.300.30">
    <property type="match status" value="1"/>
</dbReference>
<dbReference type="RefSeq" id="WP_133601687.1">
    <property type="nucleotide sequence ID" value="NZ_JAUFPJ010000005.1"/>
</dbReference>
<dbReference type="Gene3D" id="1.10.1200.10">
    <property type="entry name" value="ACP-like"/>
    <property type="match status" value="1"/>
</dbReference>
<dbReference type="InterPro" id="IPR020845">
    <property type="entry name" value="AMP-binding_CS"/>
</dbReference>
<proteinExistence type="predicted"/>
<protein>
    <submittedName>
        <fullName evidence="4">Enterobactin synthetase component F</fullName>
    </submittedName>
</protein>
<dbReference type="GO" id="GO:0043041">
    <property type="term" value="P:amino acid activation for nonribosomal peptide biosynthetic process"/>
    <property type="evidence" value="ECO:0007669"/>
    <property type="project" value="TreeGrafter"/>
</dbReference>
<dbReference type="SUPFAM" id="SSF47336">
    <property type="entry name" value="ACP-like"/>
    <property type="match status" value="1"/>
</dbReference>
<dbReference type="InterPro" id="IPR000873">
    <property type="entry name" value="AMP-dep_synth/lig_dom"/>
</dbReference>
<dbReference type="InterPro" id="IPR023213">
    <property type="entry name" value="CAT-like_dom_sf"/>
</dbReference>
<comment type="caution">
    <text evidence="4">The sequence shown here is derived from an EMBL/GenBank/DDBJ whole genome shotgun (WGS) entry which is preliminary data.</text>
</comment>
<dbReference type="Proteomes" id="UP000295357">
    <property type="component" value="Unassembled WGS sequence"/>
</dbReference>
<gene>
    <name evidence="4" type="ORF">DFR39_101218</name>
</gene>
<dbReference type="SUPFAM" id="SSF56801">
    <property type="entry name" value="Acetyl-CoA synthetase-like"/>
    <property type="match status" value="1"/>
</dbReference>
<dbReference type="InterPro" id="IPR001031">
    <property type="entry name" value="Thioesterase"/>
</dbReference>
<accession>A0A4R6NCL2</accession>
<dbReference type="Gene3D" id="3.30.559.30">
    <property type="entry name" value="Nonribosomal peptide synthetase, condensation domain"/>
    <property type="match status" value="1"/>
</dbReference>
<evidence type="ECO:0000256" key="1">
    <source>
        <dbReference type="ARBA" id="ARBA00022450"/>
    </source>
</evidence>
<dbReference type="EMBL" id="SNXE01000001">
    <property type="protein sequence ID" value="TDP12745.1"/>
    <property type="molecule type" value="Genomic_DNA"/>
</dbReference>
<name>A0A4R6NCL2_9BURK</name>
<dbReference type="SMART" id="SM00823">
    <property type="entry name" value="PKS_PP"/>
    <property type="match status" value="1"/>
</dbReference>
<evidence type="ECO:0000256" key="2">
    <source>
        <dbReference type="ARBA" id="ARBA00022553"/>
    </source>
</evidence>
<keyword evidence="2" id="KW-0597">Phosphoprotein</keyword>
<dbReference type="Gene3D" id="3.40.50.1820">
    <property type="entry name" value="alpha/beta hydrolase"/>
    <property type="match status" value="1"/>
</dbReference>
<dbReference type="Gene3D" id="3.30.559.10">
    <property type="entry name" value="Chloramphenicol acetyltransferase-like domain"/>
    <property type="match status" value="1"/>
</dbReference>
<dbReference type="InterPro" id="IPR009081">
    <property type="entry name" value="PP-bd_ACP"/>
</dbReference>
<dbReference type="Pfam" id="PF00550">
    <property type="entry name" value="PP-binding"/>
    <property type="match status" value="1"/>
</dbReference>
<dbReference type="Pfam" id="PF00501">
    <property type="entry name" value="AMP-binding"/>
    <property type="match status" value="1"/>
</dbReference>
<dbReference type="NCBIfam" id="TIGR01733">
    <property type="entry name" value="AA-adenyl-dom"/>
    <property type="match status" value="1"/>
</dbReference>
<dbReference type="GO" id="GO:0005829">
    <property type="term" value="C:cytosol"/>
    <property type="evidence" value="ECO:0007669"/>
    <property type="project" value="TreeGrafter"/>
</dbReference>
<dbReference type="Gene3D" id="3.40.50.12780">
    <property type="entry name" value="N-terminal domain of ligase-like"/>
    <property type="match status" value="1"/>
</dbReference>
<dbReference type="PROSITE" id="PS00455">
    <property type="entry name" value="AMP_BINDING"/>
    <property type="match status" value="1"/>
</dbReference>
<feature type="domain" description="Carrier" evidence="3">
    <location>
        <begin position="970"/>
        <end position="1045"/>
    </location>
</feature>
<dbReference type="GO" id="GO:0047527">
    <property type="term" value="F:2,3-dihydroxybenzoate-serine ligase activity"/>
    <property type="evidence" value="ECO:0007669"/>
    <property type="project" value="TreeGrafter"/>
</dbReference>
<dbReference type="InterPro" id="IPR020806">
    <property type="entry name" value="PKS_PP-bd"/>
</dbReference>
<sequence>MAAPDSSPSDSALTLPLSLAQHEVWLDQRLWPDSGHLHIGGCCHPQGPLDLDCLQRALALMVAESEALRLLPERSGRQRLLPRVTPPLQHIALPAQGDAEAFIERWWLEERQQRFELGRELPWRLSLLSDGRQRHALYLRFHHLVMDGWGTQRFLQRWTQIYSALLAGQPVPAYEGGAYSEHVRESLAYRDSPAFARDADYWARQWPALLPAAQAPRQRGTAAAGRLPALHLARLRISRRELDPVLRGLQARGHSLFDAAVAALCLYLHRSQGADAVAVGMPSLGRSGARWRATLGMFATVQPLLIRPQPGLRVGQLVDQVHQQVAGGLRHARYPLSETAHRLQLMRSGRDSLLDAMVSLERQSYALSFGDSPLTRASQSFGTEARYPLALTLCEFGDSEAVELVLEAADSHCGAAETALLLRRLWHLMVQLPQDLEAPLERLALLPAAEREALILGLHQDLARLERPQTFVQQLLRQARLAPQASALFWEDEPDAPQAQRLSYAQLDAISLHLARQLRERGLHSGDRVALVLALLATARAGAAFLILDAESPPERLGELLALSRARLLLCSEPCPVSSALDTLCLPLWGPWPAQTPGPQPDEAEDHSSPEGAAYMLFTSGSTGRPKGVLMGHDALQRRLAWMARRWGLSPQDRAVQQVQPAFDPALIELLLPLTQGASLALMPPGRHSPQRLAAFMARHRVSFCALVPATLQALLEGLREHPVPSLRLACCGGETLPPALSNRFLAQTGATLFNVYGPTEACIFASAWACEPWPEDQALPVGRALDDTRIYVLDSERQVLPFGVCGDIWLAGPTLAQGYLEAEDTARAFHPDPFHPDQRMYRTGDRGWLDTDGQLHFAGRQDRQIKLRGHRIELGEVEAACLTLPGVRQAAVQCLQEGPGPARLHAWLAGSGMRPAAELLAALRGRLPGYMVPAGLSLMSELPLSATGKIDLQALPAPQAPERRAGAEPPGSALPARLLALWRQQLQREDIGLDDDFFEQGGDSLSALSLLGALEEALQRSLPLQWLVEHPSPRRLAAALEAPAPGSDLLLPLSEGGTPLFIAASGHGDLLRLRRLAEALQGRYALRMLQPPLDPAPASMADLATRYAQAIARETAGRPYLLAGFSVGGVAALASCAQLEAQGHGPQRLLLLDTLYPDAALGGGSSWRLASWLVRHLHLQDLSLNGRRLGAMFSDPGLVAQVAALRRHRSSACDCPVLLVRSSGLLRWNRMLFQPWERLLGQRLSLAEVPGLHGSMFDSEHVQALAELLTKLPSVAANMADPTSQAPAQR</sequence>
<dbReference type="InterPro" id="IPR045851">
    <property type="entry name" value="AMP-bd_C_sf"/>
</dbReference>
<dbReference type="InterPro" id="IPR042099">
    <property type="entry name" value="ANL_N_sf"/>
</dbReference>
<dbReference type="Pfam" id="PF00975">
    <property type="entry name" value="Thioesterase"/>
    <property type="match status" value="1"/>
</dbReference>
<dbReference type="InterPro" id="IPR020802">
    <property type="entry name" value="TesA-like"/>
</dbReference>
<evidence type="ECO:0000259" key="3">
    <source>
        <dbReference type="PROSITE" id="PS50075"/>
    </source>
</evidence>
<dbReference type="InterPro" id="IPR036736">
    <property type="entry name" value="ACP-like_sf"/>
</dbReference>
<dbReference type="PANTHER" id="PTHR45527">
    <property type="entry name" value="NONRIBOSOMAL PEPTIDE SYNTHETASE"/>
    <property type="match status" value="1"/>
</dbReference>
<dbReference type="InterPro" id="IPR001242">
    <property type="entry name" value="Condensation_dom"/>
</dbReference>
<evidence type="ECO:0000313" key="4">
    <source>
        <dbReference type="EMBL" id="TDP12745.1"/>
    </source>
</evidence>
<dbReference type="SUPFAM" id="SSF53474">
    <property type="entry name" value="alpha/beta-Hydrolases"/>
    <property type="match status" value="1"/>
</dbReference>
<reference evidence="4 5" key="1">
    <citation type="submission" date="2019-03" db="EMBL/GenBank/DDBJ databases">
        <title>Genomic Encyclopedia of Type Strains, Phase IV (KMG-IV): sequencing the most valuable type-strain genomes for metagenomic binning, comparative biology and taxonomic classification.</title>
        <authorList>
            <person name="Goeker M."/>
        </authorList>
    </citation>
    <scope>NUCLEOTIDE SEQUENCE [LARGE SCALE GENOMIC DNA]</scope>
    <source>
        <strain evidence="4 5">DSM 25082</strain>
    </source>
</reference>
<organism evidence="4 5">
    <name type="scientific">Roseateles asaccharophilus</name>
    <dbReference type="NCBI Taxonomy" id="582607"/>
    <lineage>
        <taxon>Bacteria</taxon>
        <taxon>Pseudomonadati</taxon>
        <taxon>Pseudomonadota</taxon>
        <taxon>Betaproteobacteria</taxon>
        <taxon>Burkholderiales</taxon>
        <taxon>Sphaerotilaceae</taxon>
        <taxon>Roseateles</taxon>
    </lineage>
</organism>
<dbReference type="CDD" id="cd05930">
    <property type="entry name" value="A_NRPS"/>
    <property type="match status" value="1"/>
</dbReference>
<dbReference type="GO" id="GO:0031177">
    <property type="term" value="F:phosphopantetheine binding"/>
    <property type="evidence" value="ECO:0007669"/>
    <property type="project" value="InterPro"/>
</dbReference>
<dbReference type="PROSITE" id="PS50075">
    <property type="entry name" value="CARRIER"/>
    <property type="match status" value="1"/>
</dbReference>